<dbReference type="NCBIfam" id="TIGR00546">
    <property type="entry name" value="lnt"/>
    <property type="match status" value="1"/>
</dbReference>
<dbReference type="InterPro" id="IPR036526">
    <property type="entry name" value="C-N_Hydrolase_sf"/>
</dbReference>
<evidence type="ECO:0000313" key="10">
    <source>
        <dbReference type="EMBL" id="CAB4535385.1"/>
    </source>
</evidence>
<evidence type="ECO:0000256" key="7">
    <source>
        <dbReference type="ARBA" id="ARBA00023315"/>
    </source>
</evidence>
<gene>
    <name evidence="10" type="ORF">UFOPK1440_00080</name>
</gene>
<evidence type="ECO:0000256" key="8">
    <source>
        <dbReference type="SAM" id="Phobius"/>
    </source>
</evidence>
<proteinExistence type="inferred from homology"/>
<feature type="transmembrane region" description="Helical" evidence="8">
    <location>
        <begin position="134"/>
        <end position="158"/>
    </location>
</feature>
<dbReference type="InterPro" id="IPR045378">
    <property type="entry name" value="LNT_N"/>
</dbReference>
<protein>
    <submittedName>
        <fullName evidence="10">Unannotated protein</fullName>
    </submittedName>
</protein>
<evidence type="ECO:0000259" key="9">
    <source>
        <dbReference type="PROSITE" id="PS50263"/>
    </source>
</evidence>
<dbReference type="HAMAP" id="MF_01148">
    <property type="entry name" value="Lnt"/>
    <property type="match status" value="1"/>
</dbReference>
<evidence type="ECO:0000256" key="6">
    <source>
        <dbReference type="ARBA" id="ARBA00023136"/>
    </source>
</evidence>
<evidence type="ECO:0000256" key="5">
    <source>
        <dbReference type="ARBA" id="ARBA00022989"/>
    </source>
</evidence>
<dbReference type="Pfam" id="PF20154">
    <property type="entry name" value="LNT_N"/>
    <property type="match status" value="1"/>
</dbReference>
<dbReference type="SUPFAM" id="SSF56317">
    <property type="entry name" value="Carbon-nitrogen hydrolase"/>
    <property type="match status" value="1"/>
</dbReference>
<evidence type="ECO:0000256" key="4">
    <source>
        <dbReference type="ARBA" id="ARBA00022692"/>
    </source>
</evidence>
<dbReference type="PROSITE" id="PS50263">
    <property type="entry name" value="CN_HYDROLASE"/>
    <property type="match status" value="1"/>
</dbReference>
<feature type="transmembrane region" description="Helical" evidence="8">
    <location>
        <begin position="440"/>
        <end position="458"/>
    </location>
</feature>
<feature type="transmembrane region" description="Helical" evidence="8">
    <location>
        <begin position="46"/>
        <end position="65"/>
    </location>
</feature>
<evidence type="ECO:0000256" key="2">
    <source>
        <dbReference type="ARBA" id="ARBA00022475"/>
    </source>
</evidence>
<sequence length="467" mass="51123">MVRVKLIGEVLAPFFLVAAFEPIGLWFTAPIAFAIYLSFLKHQHRTILYSIYFAFTANLLILYWSGAYVGVLPWVALSLLQTLYFLPIGILARFSNNIPLLISSILVMEEVKARFPFGGFSWTRIAFSQINSPLASIVTIGGVLSLSFATLLLAYLLITKKKSVAYVLLSLSILPSLVSVIQDSSEEKSLRFTAIQGGTPSKGLDFNSRAMGVLNMHLAESYRSVKGDEDLIIWPENAIDIDPLENAIVREKINELIKRTNVPLLGGAVLSEGPTNAAMLFREDGSIGSIYIKRYLTPFGEYIPLRSISEFLSPYAERVDDFEPGQVLKIHSVSGSKVSSIICFEIINDGIVREAARSSGLMVVHTNSATFAGTAEGDQQLAITRLRALEHNREIVSISTTGPSAIITARGEVIKSLKDGEIGSLSGEALILLKISISDYLGGFAPVITLIISLLWALSSMRRKDNN</sequence>
<dbReference type="AlphaFoldDB" id="A0A6J6B936"/>
<dbReference type="Pfam" id="PF00795">
    <property type="entry name" value="CN_hydrolase"/>
    <property type="match status" value="1"/>
</dbReference>
<dbReference type="InterPro" id="IPR003010">
    <property type="entry name" value="C-N_Hydrolase"/>
</dbReference>
<feature type="transmembrane region" description="Helical" evidence="8">
    <location>
        <begin position="12"/>
        <end position="39"/>
    </location>
</feature>
<evidence type="ECO:0000256" key="3">
    <source>
        <dbReference type="ARBA" id="ARBA00022679"/>
    </source>
</evidence>
<organism evidence="10">
    <name type="scientific">freshwater metagenome</name>
    <dbReference type="NCBI Taxonomy" id="449393"/>
    <lineage>
        <taxon>unclassified sequences</taxon>
        <taxon>metagenomes</taxon>
        <taxon>ecological metagenomes</taxon>
    </lineage>
</organism>
<keyword evidence="6 8" id="KW-0472">Membrane</keyword>
<comment type="subcellular location">
    <subcellularLocation>
        <location evidence="1">Cell membrane</location>
        <topology evidence="1">Multi-pass membrane protein</topology>
    </subcellularLocation>
</comment>
<name>A0A6J6B936_9ZZZZ</name>
<keyword evidence="2" id="KW-1003">Cell membrane</keyword>
<dbReference type="EMBL" id="CAEZSP010000002">
    <property type="protein sequence ID" value="CAB4535385.1"/>
    <property type="molecule type" value="Genomic_DNA"/>
</dbReference>
<feature type="transmembrane region" description="Helical" evidence="8">
    <location>
        <begin position="164"/>
        <end position="181"/>
    </location>
</feature>
<dbReference type="CDD" id="cd07571">
    <property type="entry name" value="ALP_N-acyl_transferase"/>
    <property type="match status" value="1"/>
</dbReference>
<dbReference type="Gene3D" id="3.60.110.10">
    <property type="entry name" value="Carbon-nitrogen hydrolase"/>
    <property type="match status" value="1"/>
</dbReference>
<feature type="domain" description="CN hydrolase" evidence="9">
    <location>
        <begin position="190"/>
        <end position="433"/>
    </location>
</feature>
<keyword evidence="7" id="KW-0012">Acyltransferase</keyword>
<reference evidence="10" key="1">
    <citation type="submission" date="2020-05" db="EMBL/GenBank/DDBJ databases">
        <authorList>
            <person name="Chiriac C."/>
            <person name="Salcher M."/>
            <person name="Ghai R."/>
            <person name="Kavagutti S V."/>
        </authorList>
    </citation>
    <scope>NUCLEOTIDE SEQUENCE</scope>
</reference>
<dbReference type="GO" id="GO:0016410">
    <property type="term" value="F:N-acyltransferase activity"/>
    <property type="evidence" value="ECO:0007669"/>
    <property type="project" value="InterPro"/>
</dbReference>
<accession>A0A6J6B936</accession>
<keyword evidence="4 8" id="KW-0812">Transmembrane</keyword>
<dbReference type="PANTHER" id="PTHR38686">
    <property type="entry name" value="APOLIPOPROTEIN N-ACYLTRANSFERASE"/>
    <property type="match status" value="1"/>
</dbReference>
<keyword evidence="3" id="KW-0808">Transferase</keyword>
<keyword evidence="5 8" id="KW-1133">Transmembrane helix</keyword>
<dbReference type="GO" id="GO:0005886">
    <property type="term" value="C:plasma membrane"/>
    <property type="evidence" value="ECO:0007669"/>
    <property type="project" value="UniProtKB-SubCell"/>
</dbReference>
<dbReference type="GO" id="GO:0042158">
    <property type="term" value="P:lipoprotein biosynthetic process"/>
    <property type="evidence" value="ECO:0007669"/>
    <property type="project" value="InterPro"/>
</dbReference>
<dbReference type="PANTHER" id="PTHR38686:SF1">
    <property type="entry name" value="APOLIPOPROTEIN N-ACYLTRANSFERASE"/>
    <property type="match status" value="1"/>
</dbReference>
<dbReference type="InterPro" id="IPR004563">
    <property type="entry name" value="Apolipo_AcylTrfase"/>
</dbReference>
<evidence type="ECO:0000256" key="1">
    <source>
        <dbReference type="ARBA" id="ARBA00004651"/>
    </source>
</evidence>